<accession>A0AAW0WH08</accession>
<protein>
    <recommendedName>
        <fullName evidence="7">XK-related protein</fullName>
    </recommendedName>
</protein>
<dbReference type="InterPro" id="IPR018629">
    <property type="entry name" value="XK-rel"/>
</dbReference>
<evidence type="ECO:0000313" key="9">
    <source>
        <dbReference type="Proteomes" id="UP001445076"/>
    </source>
</evidence>
<evidence type="ECO:0000256" key="6">
    <source>
        <dbReference type="ARBA" id="ARBA00023136"/>
    </source>
</evidence>
<dbReference type="PANTHER" id="PTHR16024:SF10">
    <property type="entry name" value="XK-RELATED PROTEIN"/>
    <property type="match status" value="1"/>
</dbReference>
<feature type="transmembrane region" description="Helical" evidence="7">
    <location>
        <begin position="58"/>
        <end position="88"/>
    </location>
</feature>
<feature type="transmembrane region" description="Helical" evidence="7">
    <location>
        <begin position="100"/>
        <end position="127"/>
    </location>
</feature>
<feature type="non-terminal residue" evidence="8">
    <location>
        <position position="1"/>
    </location>
</feature>
<dbReference type="GO" id="GO:0070782">
    <property type="term" value="P:phosphatidylserine exposure on apoptotic cell surface"/>
    <property type="evidence" value="ECO:0007669"/>
    <property type="project" value="TreeGrafter"/>
</dbReference>
<dbReference type="Proteomes" id="UP001445076">
    <property type="component" value="Unassembled WGS sequence"/>
</dbReference>
<keyword evidence="3" id="KW-1003">Cell membrane</keyword>
<sequence>SGVAWASRSSNISSEYWATILPGGAALDLSMDHGSPEALLPSNQMPLREPPPHVKATFGLMGVVGMVVNFVLFIMDIISDALLAFVLWKQAKEDEFSTEPITWFIITLCIIVLPMVVINIFSLWWYWQNKQCLGDYCVFHKMSALQTVVRVIFHIILLGPLIRYVDIIRYGVKMKREVKHVEMGHNHAAVLRRTPKGEVHAVLQMIISRDTAMLDMMHSFLQDAPQLIFQIFLLYRSPGIITGKEDATVLTTTVQIWKILLGVFAMSWSLVSYQDELRRSVPDKQQLSCCATTTCLLWRASMLASRIITIGSFSAILHPNQDPRSVYLLRWTDSQGNIVIAYPIVTVCVLAAHWLIMTAWIYAQKTTFCAQGDNSTHPVLEFLYNCVIGFVHVFCYINVKDTPSRKRMVFFYAFCLIENSAMIAIWYVQMVVYPESIRVVIVFTVEVLWVIGVCSVIGYYAFLHPDHTSIIHQSNSASWRQ</sequence>
<dbReference type="GO" id="GO:0043652">
    <property type="term" value="P:engulfment of apoptotic cell"/>
    <property type="evidence" value="ECO:0007669"/>
    <property type="project" value="TreeGrafter"/>
</dbReference>
<comment type="similarity">
    <text evidence="2 7">Belongs to the XK family.</text>
</comment>
<feature type="transmembrane region" description="Helical" evidence="7">
    <location>
        <begin position="440"/>
        <end position="462"/>
    </location>
</feature>
<dbReference type="InterPro" id="IPR050895">
    <property type="entry name" value="XK-related_scramblase"/>
</dbReference>
<evidence type="ECO:0000256" key="7">
    <source>
        <dbReference type="RuleBase" id="RU910716"/>
    </source>
</evidence>
<keyword evidence="5 7" id="KW-1133">Transmembrane helix</keyword>
<feature type="transmembrane region" description="Helical" evidence="7">
    <location>
        <begin position="147"/>
        <end position="165"/>
    </location>
</feature>
<dbReference type="Pfam" id="PF09815">
    <property type="entry name" value="XK-related"/>
    <property type="match status" value="2"/>
</dbReference>
<evidence type="ECO:0000256" key="4">
    <source>
        <dbReference type="ARBA" id="ARBA00022692"/>
    </source>
</evidence>
<proteinExistence type="inferred from homology"/>
<feature type="transmembrane region" description="Helical" evidence="7">
    <location>
        <begin position="382"/>
        <end position="399"/>
    </location>
</feature>
<dbReference type="GO" id="GO:1902742">
    <property type="term" value="P:apoptotic process involved in development"/>
    <property type="evidence" value="ECO:0007669"/>
    <property type="project" value="TreeGrafter"/>
</dbReference>
<dbReference type="GO" id="GO:0005886">
    <property type="term" value="C:plasma membrane"/>
    <property type="evidence" value="ECO:0007669"/>
    <property type="project" value="UniProtKB-SubCell"/>
</dbReference>
<feature type="transmembrane region" description="Helical" evidence="7">
    <location>
        <begin position="411"/>
        <end position="428"/>
    </location>
</feature>
<name>A0AAW0WH08_CHEQU</name>
<organism evidence="8 9">
    <name type="scientific">Cherax quadricarinatus</name>
    <name type="common">Australian red claw crayfish</name>
    <dbReference type="NCBI Taxonomy" id="27406"/>
    <lineage>
        <taxon>Eukaryota</taxon>
        <taxon>Metazoa</taxon>
        <taxon>Ecdysozoa</taxon>
        <taxon>Arthropoda</taxon>
        <taxon>Crustacea</taxon>
        <taxon>Multicrustacea</taxon>
        <taxon>Malacostraca</taxon>
        <taxon>Eumalacostraca</taxon>
        <taxon>Eucarida</taxon>
        <taxon>Decapoda</taxon>
        <taxon>Pleocyemata</taxon>
        <taxon>Astacidea</taxon>
        <taxon>Parastacoidea</taxon>
        <taxon>Parastacidae</taxon>
        <taxon>Cherax</taxon>
    </lineage>
</organism>
<keyword evidence="9" id="KW-1185">Reference proteome</keyword>
<gene>
    <name evidence="8" type="ORF">OTU49_009974</name>
</gene>
<evidence type="ECO:0000256" key="3">
    <source>
        <dbReference type="ARBA" id="ARBA00022475"/>
    </source>
</evidence>
<evidence type="ECO:0000256" key="1">
    <source>
        <dbReference type="ARBA" id="ARBA00004651"/>
    </source>
</evidence>
<keyword evidence="6 7" id="KW-0472">Membrane</keyword>
<reference evidence="8 9" key="1">
    <citation type="journal article" date="2024" name="BMC Genomics">
        <title>Genome assembly of redclaw crayfish (Cherax quadricarinatus) provides insights into its immune adaptation and hypoxia tolerance.</title>
        <authorList>
            <person name="Liu Z."/>
            <person name="Zheng J."/>
            <person name="Li H."/>
            <person name="Fang K."/>
            <person name="Wang S."/>
            <person name="He J."/>
            <person name="Zhou D."/>
            <person name="Weng S."/>
            <person name="Chi M."/>
            <person name="Gu Z."/>
            <person name="He J."/>
            <person name="Li F."/>
            <person name="Wang M."/>
        </authorList>
    </citation>
    <scope>NUCLEOTIDE SEQUENCE [LARGE SCALE GENOMIC DNA]</scope>
    <source>
        <strain evidence="8">ZL_2023a</strain>
    </source>
</reference>
<evidence type="ECO:0000256" key="5">
    <source>
        <dbReference type="ARBA" id="ARBA00022989"/>
    </source>
</evidence>
<comment type="caution">
    <text evidence="8">The sequence shown here is derived from an EMBL/GenBank/DDBJ whole genome shotgun (WGS) entry which is preliminary data.</text>
</comment>
<dbReference type="AlphaFoldDB" id="A0AAW0WH08"/>
<keyword evidence="4 7" id="KW-0812">Transmembrane</keyword>
<comment type="subcellular location">
    <subcellularLocation>
        <location evidence="1">Cell membrane</location>
        <topology evidence="1">Multi-pass membrane protein</topology>
    </subcellularLocation>
    <subcellularLocation>
        <location evidence="7">Membrane</location>
        <topology evidence="7">Multi-pass membrane protein</topology>
    </subcellularLocation>
</comment>
<evidence type="ECO:0000313" key="8">
    <source>
        <dbReference type="EMBL" id="KAK8726649.1"/>
    </source>
</evidence>
<feature type="transmembrane region" description="Helical" evidence="7">
    <location>
        <begin position="339"/>
        <end position="362"/>
    </location>
</feature>
<dbReference type="EMBL" id="JARKIK010000078">
    <property type="protein sequence ID" value="KAK8726649.1"/>
    <property type="molecule type" value="Genomic_DNA"/>
</dbReference>
<evidence type="ECO:0000256" key="2">
    <source>
        <dbReference type="ARBA" id="ARBA00008789"/>
    </source>
</evidence>
<dbReference type="PANTHER" id="PTHR16024">
    <property type="entry name" value="XK-RELATED PROTEIN"/>
    <property type="match status" value="1"/>
</dbReference>